<dbReference type="SFLD" id="SFLDS00029">
    <property type="entry name" value="Radical_SAM"/>
    <property type="match status" value="1"/>
</dbReference>
<organism evidence="8 9">
    <name type="scientific">Pseudodesulfovibrio sediminis</name>
    <dbReference type="NCBI Taxonomy" id="2810563"/>
    <lineage>
        <taxon>Bacteria</taxon>
        <taxon>Pseudomonadati</taxon>
        <taxon>Thermodesulfobacteriota</taxon>
        <taxon>Desulfovibrionia</taxon>
        <taxon>Desulfovibrionales</taxon>
        <taxon>Desulfovibrionaceae</taxon>
    </lineage>
</organism>
<evidence type="ECO:0000256" key="3">
    <source>
        <dbReference type="ARBA" id="ARBA00022691"/>
    </source>
</evidence>
<feature type="domain" description="Radical SAM core" evidence="7">
    <location>
        <begin position="27"/>
        <end position="243"/>
    </location>
</feature>
<dbReference type="InterPro" id="IPR050377">
    <property type="entry name" value="Radical_SAM_PqqE_MftC-like"/>
</dbReference>
<dbReference type="InterPro" id="IPR058240">
    <property type="entry name" value="rSAM_sf"/>
</dbReference>
<evidence type="ECO:0000259" key="7">
    <source>
        <dbReference type="PROSITE" id="PS51918"/>
    </source>
</evidence>
<gene>
    <name evidence="8" type="ORF">PSDVSF_16280</name>
</gene>
<dbReference type="EMBL" id="AP024485">
    <property type="protein sequence ID" value="BCS88386.1"/>
    <property type="molecule type" value="Genomic_DNA"/>
</dbReference>
<dbReference type="InterPro" id="IPR023885">
    <property type="entry name" value="4Fe4S-binding_SPASM_dom"/>
</dbReference>
<keyword evidence="6" id="KW-0411">Iron-sulfur</keyword>
<dbReference type="InterPro" id="IPR007197">
    <property type="entry name" value="rSAM"/>
</dbReference>
<reference evidence="8" key="1">
    <citation type="journal article" date="2022" name="Arch. Microbiol.">
        <title>Pseudodesulfovibrio sediminis sp. nov., a mesophilic and neutrophilic sulfate-reducing bacterium isolated from sediment of a brackish lake.</title>
        <authorList>
            <person name="Takahashi A."/>
            <person name="Kojima H."/>
            <person name="Watanabe M."/>
            <person name="Fukui M."/>
        </authorList>
    </citation>
    <scope>NUCLEOTIDE SEQUENCE</scope>
    <source>
        <strain evidence="8">SF6</strain>
    </source>
</reference>
<dbReference type="Pfam" id="PF13186">
    <property type="entry name" value="SPASM"/>
    <property type="match status" value="1"/>
</dbReference>
<evidence type="ECO:0000256" key="4">
    <source>
        <dbReference type="ARBA" id="ARBA00022723"/>
    </source>
</evidence>
<dbReference type="SFLD" id="SFLDG01067">
    <property type="entry name" value="SPASM/twitch_domain_containing"/>
    <property type="match status" value="1"/>
</dbReference>
<sequence length="375" mass="41373">MKYLQNIKQLNGLANQVYASANVGQVDSFPENITVAVSNRCNYRCIMCMEWRRETDNDLPPETIEKLGDILPFVKTLYVTGGEPLMYPHLDMLFETALKAGCSLTMVTNGVLLTDKNIAKILNFGLFRVKFSLDAATQKTYAKIRGGNLQKVLMNIKKLAQAKIAHGINWPMLEVGFVAMRSNIMELPKFVSMAAGVGINHINVSYGVAHVEEMIPESLYFMQDEADQIMLAAKDMADHIGISLTLPNQLFKDAKHAVTPVDQAPPAICEDPWRSTFIWPDGRMSMCCGGGGNTGNLNNGEFMDEWNNKARVGARKLINTPHPPAQCKSCRTTRQNPNLTSSLFSGKVMDAAQNFIDSGEIPTPCLDASPAIHVD</sequence>
<keyword evidence="5" id="KW-0408">Iron</keyword>
<dbReference type="Pfam" id="PF04055">
    <property type="entry name" value="Radical_SAM"/>
    <property type="match status" value="1"/>
</dbReference>
<evidence type="ECO:0000256" key="5">
    <source>
        <dbReference type="ARBA" id="ARBA00023004"/>
    </source>
</evidence>
<dbReference type="RefSeq" id="WP_229596160.1">
    <property type="nucleotide sequence ID" value="NZ_AP024485.1"/>
</dbReference>
<dbReference type="InterPro" id="IPR034391">
    <property type="entry name" value="AdoMet-like_SPASM_containing"/>
</dbReference>
<keyword evidence="4" id="KW-0479">Metal-binding</keyword>
<proteinExistence type="predicted"/>
<keyword evidence="2" id="KW-0004">4Fe-4S</keyword>
<evidence type="ECO:0000313" key="9">
    <source>
        <dbReference type="Proteomes" id="UP001053296"/>
    </source>
</evidence>
<evidence type="ECO:0000256" key="1">
    <source>
        <dbReference type="ARBA" id="ARBA00001966"/>
    </source>
</evidence>
<protein>
    <recommendedName>
        <fullName evidence="7">Radical SAM core domain-containing protein</fullName>
    </recommendedName>
</protein>
<keyword evidence="3" id="KW-0949">S-adenosyl-L-methionine</keyword>
<name>A0ABN6ETF3_9BACT</name>
<dbReference type="InterPro" id="IPR013785">
    <property type="entry name" value="Aldolase_TIM"/>
</dbReference>
<dbReference type="SUPFAM" id="SSF102114">
    <property type="entry name" value="Radical SAM enzymes"/>
    <property type="match status" value="1"/>
</dbReference>
<dbReference type="CDD" id="cd21109">
    <property type="entry name" value="SPASM"/>
    <property type="match status" value="1"/>
</dbReference>
<evidence type="ECO:0000256" key="2">
    <source>
        <dbReference type="ARBA" id="ARBA00022485"/>
    </source>
</evidence>
<dbReference type="SMART" id="SM00729">
    <property type="entry name" value="Elp3"/>
    <property type="match status" value="1"/>
</dbReference>
<dbReference type="PANTHER" id="PTHR11228">
    <property type="entry name" value="RADICAL SAM DOMAIN PROTEIN"/>
    <property type="match status" value="1"/>
</dbReference>
<evidence type="ECO:0000313" key="8">
    <source>
        <dbReference type="EMBL" id="BCS88386.1"/>
    </source>
</evidence>
<dbReference type="CDD" id="cd01335">
    <property type="entry name" value="Radical_SAM"/>
    <property type="match status" value="1"/>
</dbReference>
<dbReference type="PANTHER" id="PTHR11228:SF7">
    <property type="entry name" value="PQQA PEPTIDE CYCLASE"/>
    <property type="match status" value="1"/>
</dbReference>
<dbReference type="Proteomes" id="UP001053296">
    <property type="component" value="Chromosome"/>
</dbReference>
<dbReference type="SFLD" id="SFLDG01387">
    <property type="entry name" value="BtrN-like_SPASM_domain_contain"/>
    <property type="match status" value="1"/>
</dbReference>
<comment type="cofactor">
    <cofactor evidence="1">
        <name>[4Fe-4S] cluster</name>
        <dbReference type="ChEBI" id="CHEBI:49883"/>
    </cofactor>
</comment>
<dbReference type="PROSITE" id="PS51918">
    <property type="entry name" value="RADICAL_SAM"/>
    <property type="match status" value="1"/>
</dbReference>
<accession>A0ABN6ETF3</accession>
<evidence type="ECO:0000256" key="6">
    <source>
        <dbReference type="ARBA" id="ARBA00023014"/>
    </source>
</evidence>
<dbReference type="Gene3D" id="3.20.20.70">
    <property type="entry name" value="Aldolase class I"/>
    <property type="match status" value="1"/>
</dbReference>
<keyword evidence="9" id="KW-1185">Reference proteome</keyword>
<dbReference type="InterPro" id="IPR006638">
    <property type="entry name" value="Elp3/MiaA/NifB-like_rSAM"/>
</dbReference>